<reference evidence="2" key="1">
    <citation type="submission" date="2022-03" db="EMBL/GenBank/DDBJ databases">
        <authorList>
            <person name="Woo C.Y."/>
        </authorList>
    </citation>
    <scope>NUCLEOTIDE SEQUENCE</scope>
    <source>
        <strain evidence="2">CYS-01</strain>
    </source>
</reference>
<sequence>MTKPNFKVAIIDMNNGAPNQGMRNIFEILDHYQQQNEVKFSLEVYDTRKKGEIPNLDHDIYISSGGPGSPHDGEKMKWEKDFFALLDQIDEHNHTKEDKKFVFLICHSFQLGCRKYKLGQVIPRGSNLFGIFPTFLTDAGLNEVVFRGLHNPVYAVDSRKWQVVQPDLALFKQKGASILAIEREREHPELERCIMAIRFSAYMVGTQFHPEADPIGMKIHFYQEEKKAVIVKNNGINAYNEMLEQLNDPNKLALTHHTVLPNFLSQAINYDHTL</sequence>
<feature type="domain" description="Glutamine amidotransferase" evidence="1">
    <location>
        <begin position="29"/>
        <end position="215"/>
    </location>
</feature>
<dbReference type="RefSeq" id="WP_243359789.1">
    <property type="nucleotide sequence ID" value="NZ_JALGBH010000001.1"/>
</dbReference>
<organism evidence="2 3">
    <name type="scientific">Pedobacter montanisoli</name>
    <dbReference type="NCBI Taxonomy" id="2923277"/>
    <lineage>
        <taxon>Bacteria</taxon>
        <taxon>Pseudomonadati</taxon>
        <taxon>Bacteroidota</taxon>
        <taxon>Sphingobacteriia</taxon>
        <taxon>Sphingobacteriales</taxon>
        <taxon>Sphingobacteriaceae</taxon>
        <taxon>Pedobacter</taxon>
    </lineage>
</organism>
<dbReference type="PROSITE" id="PS51273">
    <property type="entry name" value="GATASE_TYPE_1"/>
    <property type="match status" value="1"/>
</dbReference>
<comment type="caution">
    <text evidence="2">The sequence shown here is derived from an EMBL/GenBank/DDBJ whole genome shotgun (WGS) entry which is preliminary data.</text>
</comment>
<name>A0ABS9ZTP1_9SPHI</name>
<evidence type="ECO:0000313" key="2">
    <source>
        <dbReference type="EMBL" id="MCJ0741950.1"/>
    </source>
</evidence>
<dbReference type="EMBL" id="JALGBH010000001">
    <property type="protein sequence ID" value="MCJ0741950.1"/>
    <property type="molecule type" value="Genomic_DNA"/>
</dbReference>
<gene>
    <name evidence="2" type="ORF">MMF97_04435</name>
</gene>
<dbReference type="Pfam" id="PF00117">
    <property type="entry name" value="GATase"/>
    <property type="match status" value="1"/>
</dbReference>
<evidence type="ECO:0000313" key="3">
    <source>
        <dbReference type="Proteomes" id="UP001165460"/>
    </source>
</evidence>
<proteinExistence type="predicted"/>
<protein>
    <submittedName>
        <fullName evidence="2">GMP synthase</fullName>
    </submittedName>
</protein>
<dbReference type="InterPro" id="IPR029062">
    <property type="entry name" value="Class_I_gatase-like"/>
</dbReference>
<keyword evidence="3" id="KW-1185">Reference proteome</keyword>
<accession>A0ABS9ZTP1</accession>
<dbReference type="Proteomes" id="UP001165460">
    <property type="component" value="Unassembled WGS sequence"/>
</dbReference>
<dbReference type="SUPFAM" id="SSF52317">
    <property type="entry name" value="Class I glutamine amidotransferase-like"/>
    <property type="match status" value="1"/>
</dbReference>
<dbReference type="InterPro" id="IPR017926">
    <property type="entry name" value="GATASE"/>
</dbReference>
<evidence type="ECO:0000259" key="1">
    <source>
        <dbReference type="Pfam" id="PF00117"/>
    </source>
</evidence>
<dbReference type="Gene3D" id="3.40.50.880">
    <property type="match status" value="1"/>
</dbReference>